<keyword evidence="3" id="KW-1133">Transmembrane helix</keyword>
<dbReference type="PANTHER" id="PTHR10794:SF63">
    <property type="entry name" value="ALPHA_BETA HYDROLASE 1, ISOFORM A"/>
    <property type="match status" value="1"/>
</dbReference>
<proteinExistence type="inferred from homology"/>
<dbReference type="STRING" id="765915.A0A1Y2HP58"/>
<comment type="similarity">
    <text evidence="1">Belongs to the AB hydrolase superfamily. AB hydrolase 4 family.</text>
</comment>
<dbReference type="GO" id="GO:0047372">
    <property type="term" value="F:monoacylglycerol lipase activity"/>
    <property type="evidence" value="ECO:0007669"/>
    <property type="project" value="TreeGrafter"/>
</dbReference>
<reference evidence="5 6" key="1">
    <citation type="submission" date="2016-07" db="EMBL/GenBank/DDBJ databases">
        <title>Pervasive Adenine N6-methylation of Active Genes in Fungi.</title>
        <authorList>
            <consortium name="DOE Joint Genome Institute"/>
            <person name="Mondo S.J."/>
            <person name="Dannebaum R.O."/>
            <person name="Kuo R.C."/>
            <person name="Labutti K."/>
            <person name="Haridas S."/>
            <person name="Kuo A."/>
            <person name="Salamov A."/>
            <person name="Ahrendt S.R."/>
            <person name="Lipzen A."/>
            <person name="Sullivan W."/>
            <person name="Andreopoulos W.B."/>
            <person name="Clum A."/>
            <person name="Lindquist E."/>
            <person name="Daum C."/>
            <person name="Ramamoorthy G.K."/>
            <person name="Gryganskyi A."/>
            <person name="Culley D."/>
            <person name="Magnuson J.K."/>
            <person name="James T.Y."/>
            <person name="O'Malley M.A."/>
            <person name="Stajich J.E."/>
            <person name="Spatafora J.W."/>
            <person name="Visel A."/>
            <person name="Grigoriev I.V."/>
        </authorList>
    </citation>
    <scope>NUCLEOTIDE SEQUENCE [LARGE SCALE GENOMIC DNA]</scope>
    <source>
        <strain evidence="5 6">PL171</strain>
    </source>
</reference>
<feature type="compositionally biased region" description="Basic and acidic residues" evidence="2">
    <location>
        <begin position="461"/>
        <end position="474"/>
    </location>
</feature>
<evidence type="ECO:0000256" key="3">
    <source>
        <dbReference type="SAM" id="Phobius"/>
    </source>
</evidence>
<dbReference type="InterPro" id="IPR000073">
    <property type="entry name" value="AB_hydrolase_1"/>
</dbReference>
<keyword evidence="6" id="KW-1185">Reference proteome</keyword>
<evidence type="ECO:0000259" key="4">
    <source>
        <dbReference type="Pfam" id="PF00561"/>
    </source>
</evidence>
<dbReference type="GO" id="GO:0051793">
    <property type="term" value="P:medium-chain fatty acid catabolic process"/>
    <property type="evidence" value="ECO:0007669"/>
    <property type="project" value="TreeGrafter"/>
</dbReference>
<organism evidence="5 6">
    <name type="scientific">Catenaria anguillulae PL171</name>
    <dbReference type="NCBI Taxonomy" id="765915"/>
    <lineage>
        <taxon>Eukaryota</taxon>
        <taxon>Fungi</taxon>
        <taxon>Fungi incertae sedis</taxon>
        <taxon>Blastocladiomycota</taxon>
        <taxon>Blastocladiomycetes</taxon>
        <taxon>Blastocladiales</taxon>
        <taxon>Catenariaceae</taxon>
        <taxon>Catenaria</taxon>
    </lineage>
</organism>
<feature type="compositionally biased region" description="Low complexity" evidence="2">
    <location>
        <begin position="486"/>
        <end position="518"/>
    </location>
</feature>
<gene>
    <name evidence="5" type="ORF">BCR44DRAFT_1414553</name>
</gene>
<dbReference type="Proteomes" id="UP000193411">
    <property type="component" value="Unassembled WGS sequence"/>
</dbReference>
<protein>
    <submittedName>
        <fullName evidence="5">Alpha/Beta hydrolase protein</fullName>
    </submittedName>
</protein>
<evidence type="ECO:0000256" key="1">
    <source>
        <dbReference type="ARBA" id="ARBA00010884"/>
    </source>
</evidence>
<dbReference type="EMBL" id="MCFL01000022">
    <property type="protein sequence ID" value="ORZ35483.1"/>
    <property type="molecule type" value="Genomic_DNA"/>
</dbReference>
<feature type="domain" description="AB hydrolase-1" evidence="4">
    <location>
        <begin position="161"/>
        <end position="399"/>
    </location>
</feature>
<accession>A0A1Y2HP58</accession>
<dbReference type="OrthoDB" id="5954035at2759"/>
<dbReference type="InterPro" id="IPR029058">
    <property type="entry name" value="AB_hydrolase_fold"/>
</dbReference>
<feature type="region of interest" description="Disordered" evidence="2">
    <location>
        <begin position="458"/>
        <end position="555"/>
    </location>
</feature>
<dbReference type="SUPFAM" id="SSF53474">
    <property type="entry name" value="alpha/beta-Hydrolases"/>
    <property type="match status" value="1"/>
</dbReference>
<dbReference type="GO" id="GO:0051792">
    <property type="term" value="P:medium-chain fatty acid biosynthetic process"/>
    <property type="evidence" value="ECO:0007669"/>
    <property type="project" value="TreeGrafter"/>
</dbReference>
<sequence length="609" mass="67029">MPDLSFLPDTFAQLLPTGAHSLLVHDLVSILFSTLLLLALLTLAILVYLNWGNRSCPLVLHSVSPQVLISTRNRRPGQPSATYTLREYLDLTCPSLSTPFTPTFWLPIGHLQTFYASLGTIDGTASYQRDFLPMPDGGQVAIDWSKPHPLSTTPYQEDTTTIVVLHGLTGGSHESYVQDIVHYLTAPPRNYRCVVVNFRGCADSELLTPQLYNGAYTDDFRRAIEYIRKCVPKAKLGAVGYSLGSNVLVKYLGEEGDKAVFKAAVSVCNPFDFLASAEEIMSTPLKRVYSRALANNLKQAYLRHAKMISSHPQVRHDRVMASKYVWEFDDRVTRVVFGYHTVEDYYRAASSCNYIDRVRVPLFCHNSLDDPISPLRAIPFTAADANPWVTIGTTRLGGHIGHFNGNWRPKRWSTAVYGEYLVAMLEADEVVVMGDACDVGVDVEVDVARAQVEQGQAVERQIQHQDQEAEVGHDRPRHGTKKRVARSAADSAISTTSTATPTSRAAPTNPSAAAPLASGAVDSAIHTDSPAVPTTNTNTTTATSTNQDERPTNLRAPTLIGSNALKRYFGSRSWMLPFVKWLIEHATGSKALAVVLALLGLRRVFVGRM</sequence>
<dbReference type="GO" id="GO:0008126">
    <property type="term" value="F:acetylesterase activity"/>
    <property type="evidence" value="ECO:0007669"/>
    <property type="project" value="TreeGrafter"/>
</dbReference>
<feature type="transmembrane region" description="Helical" evidence="3">
    <location>
        <begin position="27"/>
        <end position="49"/>
    </location>
</feature>
<dbReference type="InterPro" id="IPR050960">
    <property type="entry name" value="AB_hydrolase_4_sf"/>
</dbReference>
<keyword evidence="3" id="KW-0472">Membrane</keyword>
<dbReference type="AlphaFoldDB" id="A0A1Y2HP58"/>
<comment type="caution">
    <text evidence="5">The sequence shown here is derived from an EMBL/GenBank/DDBJ whole genome shotgun (WGS) entry which is preliminary data.</text>
</comment>
<keyword evidence="3" id="KW-0812">Transmembrane</keyword>
<feature type="compositionally biased region" description="Basic residues" evidence="2">
    <location>
        <begin position="475"/>
        <end position="485"/>
    </location>
</feature>
<feature type="compositionally biased region" description="Low complexity" evidence="2">
    <location>
        <begin position="534"/>
        <end position="546"/>
    </location>
</feature>
<name>A0A1Y2HP58_9FUNG</name>
<evidence type="ECO:0000256" key="2">
    <source>
        <dbReference type="SAM" id="MobiDB-lite"/>
    </source>
</evidence>
<dbReference type="Pfam" id="PF00561">
    <property type="entry name" value="Abhydrolase_1"/>
    <property type="match status" value="1"/>
</dbReference>
<dbReference type="PANTHER" id="PTHR10794">
    <property type="entry name" value="ABHYDROLASE DOMAIN-CONTAINING PROTEIN"/>
    <property type="match status" value="1"/>
</dbReference>
<evidence type="ECO:0000313" key="5">
    <source>
        <dbReference type="EMBL" id="ORZ35483.1"/>
    </source>
</evidence>
<dbReference type="Gene3D" id="3.40.50.1820">
    <property type="entry name" value="alpha/beta hydrolase"/>
    <property type="match status" value="1"/>
</dbReference>
<keyword evidence="5" id="KW-0378">Hydrolase</keyword>
<evidence type="ECO:0000313" key="6">
    <source>
        <dbReference type="Proteomes" id="UP000193411"/>
    </source>
</evidence>